<feature type="DNA-binding region" description="OmpR/PhoB-type" evidence="3">
    <location>
        <begin position="124"/>
        <end position="227"/>
    </location>
</feature>
<dbReference type="PROSITE" id="PS51755">
    <property type="entry name" value="OMPR_PHOB"/>
    <property type="match status" value="1"/>
</dbReference>
<dbReference type="EMBL" id="BSEN01000009">
    <property type="protein sequence ID" value="GLJ76587.1"/>
    <property type="molecule type" value="Genomic_DNA"/>
</dbReference>
<evidence type="ECO:0000313" key="8">
    <source>
        <dbReference type="Proteomes" id="UP001142372"/>
    </source>
</evidence>
<reference evidence="7" key="2">
    <citation type="submission" date="2023-01" db="EMBL/GenBank/DDBJ databases">
        <authorList>
            <person name="Sun Q."/>
            <person name="Evtushenko L."/>
        </authorList>
    </citation>
    <scope>NUCLEOTIDE SEQUENCE</scope>
    <source>
        <strain evidence="7">VKM Ac-1401</strain>
    </source>
</reference>
<protein>
    <submittedName>
        <fullName evidence="7">DNA-binding response regulator</fullName>
    </submittedName>
</protein>
<evidence type="ECO:0000256" key="4">
    <source>
        <dbReference type="SAM" id="MobiDB-lite"/>
    </source>
</evidence>
<evidence type="ECO:0000259" key="6">
    <source>
        <dbReference type="PROSITE" id="PS51755"/>
    </source>
</evidence>
<dbReference type="Gene3D" id="1.10.10.10">
    <property type="entry name" value="Winged helix-like DNA-binding domain superfamily/Winged helix DNA-binding domain"/>
    <property type="match status" value="1"/>
</dbReference>
<dbReference type="GO" id="GO:0032993">
    <property type="term" value="C:protein-DNA complex"/>
    <property type="evidence" value="ECO:0007669"/>
    <property type="project" value="TreeGrafter"/>
</dbReference>
<dbReference type="GO" id="GO:0000156">
    <property type="term" value="F:phosphorelay response regulator activity"/>
    <property type="evidence" value="ECO:0007669"/>
    <property type="project" value="TreeGrafter"/>
</dbReference>
<organism evidence="7 8">
    <name type="scientific">Leifsonia poae</name>
    <dbReference type="NCBI Taxonomy" id="110933"/>
    <lineage>
        <taxon>Bacteria</taxon>
        <taxon>Bacillati</taxon>
        <taxon>Actinomycetota</taxon>
        <taxon>Actinomycetes</taxon>
        <taxon>Micrococcales</taxon>
        <taxon>Microbacteriaceae</taxon>
        <taxon>Leifsonia</taxon>
    </lineage>
</organism>
<feature type="domain" description="OmpR/PhoB-type" evidence="6">
    <location>
        <begin position="124"/>
        <end position="227"/>
    </location>
</feature>
<dbReference type="Gene3D" id="6.10.250.690">
    <property type="match status" value="1"/>
</dbReference>
<dbReference type="InterPro" id="IPR039420">
    <property type="entry name" value="WalR-like"/>
</dbReference>
<reference evidence="7" key="1">
    <citation type="journal article" date="2014" name="Int. J. Syst. Evol. Microbiol.">
        <title>Complete genome sequence of Corynebacterium casei LMG S-19264T (=DSM 44701T), isolated from a smear-ripened cheese.</title>
        <authorList>
            <consortium name="US DOE Joint Genome Institute (JGI-PGF)"/>
            <person name="Walter F."/>
            <person name="Albersmeier A."/>
            <person name="Kalinowski J."/>
            <person name="Ruckert C."/>
        </authorList>
    </citation>
    <scope>NUCLEOTIDE SEQUENCE</scope>
    <source>
        <strain evidence="7">VKM Ac-1401</strain>
    </source>
</reference>
<dbReference type="RefSeq" id="WP_271177247.1">
    <property type="nucleotide sequence ID" value="NZ_BAAAJO010000008.1"/>
</dbReference>
<keyword evidence="1 3" id="KW-0238">DNA-binding</keyword>
<name>A0A9W6HAZ5_9MICO</name>
<evidence type="ECO:0000256" key="3">
    <source>
        <dbReference type="PROSITE-ProRule" id="PRU01091"/>
    </source>
</evidence>
<feature type="region of interest" description="Disordered" evidence="4">
    <location>
        <begin position="209"/>
        <end position="240"/>
    </location>
</feature>
<dbReference type="AlphaFoldDB" id="A0A9W6HAZ5"/>
<dbReference type="InterPro" id="IPR001867">
    <property type="entry name" value="OmpR/PhoB-type_DNA-bd"/>
</dbReference>
<dbReference type="Pfam" id="PF00072">
    <property type="entry name" value="Response_reg"/>
    <property type="match status" value="1"/>
</dbReference>
<keyword evidence="8" id="KW-1185">Reference proteome</keyword>
<comment type="caution">
    <text evidence="7">The sequence shown here is derived from an EMBL/GenBank/DDBJ whole genome shotgun (WGS) entry which is preliminary data.</text>
</comment>
<keyword evidence="2" id="KW-0597">Phosphoprotein</keyword>
<dbReference type="Pfam" id="PF00486">
    <property type="entry name" value="Trans_reg_C"/>
    <property type="match status" value="1"/>
</dbReference>
<feature type="domain" description="Response regulatory" evidence="5">
    <location>
        <begin position="2"/>
        <end position="115"/>
    </location>
</feature>
<dbReference type="PANTHER" id="PTHR48111">
    <property type="entry name" value="REGULATOR OF RPOS"/>
    <property type="match status" value="1"/>
</dbReference>
<dbReference type="CDD" id="cd00383">
    <property type="entry name" value="trans_reg_C"/>
    <property type="match status" value="1"/>
</dbReference>
<feature type="modified residue" description="4-aspartylphosphate" evidence="2">
    <location>
        <position position="51"/>
    </location>
</feature>
<evidence type="ECO:0000313" key="7">
    <source>
        <dbReference type="EMBL" id="GLJ76587.1"/>
    </source>
</evidence>
<dbReference type="Gene3D" id="3.40.50.2300">
    <property type="match status" value="1"/>
</dbReference>
<dbReference type="SUPFAM" id="SSF52172">
    <property type="entry name" value="CheY-like"/>
    <property type="match status" value="1"/>
</dbReference>
<dbReference type="SMART" id="SM00862">
    <property type="entry name" value="Trans_reg_C"/>
    <property type="match status" value="1"/>
</dbReference>
<proteinExistence type="predicted"/>
<gene>
    <name evidence="7" type="ORF">GCM10017584_21610</name>
</gene>
<evidence type="ECO:0000256" key="2">
    <source>
        <dbReference type="PROSITE-ProRule" id="PRU00169"/>
    </source>
</evidence>
<dbReference type="GO" id="GO:0005829">
    <property type="term" value="C:cytosol"/>
    <property type="evidence" value="ECO:0007669"/>
    <property type="project" value="TreeGrafter"/>
</dbReference>
<dbReference type="SMART" id="SM00448">
    <property type="entry name" value="REC"/>
    <property type="match status" value="1"/>
</dbReference>
<dbReference type="InterPro" id="IPR016032">
    <property type="entry name" value="Sig_transdc_resp-reg_C-effctor"/>
</dbReference>
<dbReference type="InterPro" id="IPR001789">
    <property type="entry name" value="Sig_transdc_resp-reg_receiver"/>
</dbReference>
<dbReference type="Proteomes" id="UP001142372">
    <property type="component" value="Unassembled WGS sequence"/>
</dbReference>
<dbReference type="InterPro" id="IPR011006">
    <property type="entry name" value="CheY-like_superfamily"/>
</dbReference>
<dbReference type="PANTHER" id="PTHR48111:SF50">
    <property type="entry name" value="KDP OPERON TRANSCRIPTIONAL REGULATORY PROTEIN KDPE"/>
    <property type="match status" value="1"/>
</dbReference>
<dbReference type="InterPro" id="IPR036388">
    <property type="entry name" value="WH-like_DNA-bd_sf"/>
</dbReference>
<dbReference type="GO" id="GO:0000976">
    <property type="term" value="F:transcription cis-regulatory region binding"/>
    <property type="evidence" value="ECO:0007669"/>
    <property type="project" value="TreeGrafter"/>
</dbReference>
<evidence type="ECO:0000259" key="5">
    <source>
        <dbReference type="PROSITE" id="PS50110"/>
    </source>
</evidence>
<sequence length="240" mass="26290">MKLVVADDDPQMLGALRIMLSAHGYSVSLARNGKEALDLIVNEHPDLVVLDLGMPRLSGIEVIEAIRGWNTVPILVVSGRTDSADKVGALDAGADDYVAKPFSADELLARIRALTRRAAGAVDIPVVRFADVSVDLGNKIVLIRTDAGEHPVRLTPTEWQILTLLLRNPRKLITQRTILTDIRGPQHVGDSGYLRLYIAQLRKKLEPDPSRPQFILTEPGMGYRFQPDPEHEADAGAPSE</sequence>
<accession>A0A9W6HAZ5</accession>
<dbReference type="SUPFAM" id="SSF46894">
    <property type="entry name" value="C-terminal effector domain of the bipartite response regulators"/>
    <property type="match status" value="1"/>
</dbReference>
<dbReference type="GO" id="GO:0006355">
    <property type="term" value="P:regulation of DNA-templated transcription"/>
    <property type="evidence" value="ECO:0007669"/>
    <property type="project" value="InterPro"/>
</dbReference>
<dbReference type="PROSITE" id="PS50110">
    <property type="entry name" value="RESPONSE_REGULATORY"/>
    <property type="match status" value="1"/>
</dbReference>
<evidence type="ECO:0000256" key="1">
    <source>
        <dbReference type="ARBA" id="ARBA00023125"/>
    </source>
</evidence>